<keyword evidence="4" id="KW-1185">Reference proteome</keyword>
<feature type="compositionally biased region" description="Basic residues" evidence="1">
    <location>
        <begin position="423"/>
        <end position="438"/>
    </location>
</feature>
<proteinExistence type="predicted"/>
<feature type="region of interest" description="Disordered" evidence="1">
    <location>
        <begin position="299"/>
        <end position="327"/>
    </location>
</feature>
<gene>
    <name evidence="3" type="ORF">H9X81_06785</name>
</gene>
<dbReference type="RefSeq" id="WP_204720783.1">
    <property type="nucleotide sequence ID" value="NZ_JACSNR010000006.1"/>
</dbReference>
<dbReference type="Pfam" id="PF03432">
    <property type="entry name" value="Relaxase"/>
    <property type="match status" value="1"/>
</dbReference>
<sequence>MEEIAIVHFVNSPKGQNRSGMAAVMRYAAQEQKTLWQGQSLVSGVNCQAKSAYDDFLSTKLLHHKESGRLYYHLVQSFPKDALVDPVAAHQAAVRLAGFFQDREVLVCTHVDREHIHSHLIINSVSMEEGRKLHVSQNELEKLRRQNDLICKELNLPMFEESEHTRSSALSGGEYHAAARGESWKFQLMNAIDRCMTRAATRKEFLSLMKDLGYQVRWSDSRTSITYTTPQGKKCRDNRLHEPKYLKGAMELEFTIRAAILTGRTQRAKFPSAEEPASGESDIEYSSAAHCDSVLSAKRDGANASEPSQSGAECGTTDRTAESSLGSDPLLRDFLSVVHHQSDVDGNGQISAADSMDGTTGWEPEREAFLSSLTDVPASGMEPGLRSDSDIGGSLAGDLVHLGRSLEMTQQSNANTPSGHPHTDRKLRKKQREKKKALGHAEDEQESFSPTQQLS</sequence>
<dbReference type="EMBL" id="JACSNR010000006">
    <property type="protein sequence ID" value="MBM6923393.1"/>
    <property type="molecule type" value="Genomic_DNA"/>
</dbReference>
<accession>A0ABS2GMQ9</accession>
<feature type="compositionally biased region" description="Polar residues" evidence="1">
    <location>
        <begin position="407"/>
        <end position="418"/>
    </location>
</feature>
<name>A0ABS2GMQ9_9FIRM</name>
<feature type="region of interest" description="Disordered" evidence="1">
    <location>
        <begin position="406"/>
        <end position="455"/>
    </location>
</feature>
<dbReference type="InterPro" id="IPR005094">
    <property type="entry name" value="Endonuclease_MobA/VirD2"/>
</dbReference>
<evidence type="ECO:0000313" key="3">
    <source>
        <dbReference type="EMBL" id="MBM6923393.1"/>
    </source>
</evidence>
<evidence type="ECO:0000256" key="1">
    <source>
        <dbReference type="SAM" id="MobiDB-lite"/>
    </source>
</evidence>
<reference evidence="3 4" key="1">
    <citation type="journal article" date="2021" name="Sci. Rep.">
        <title>The distribution of antibiotic resistance genes in chicken gut microbiota commensals.</title>
        <authorList>
            <person name="Juricova H."/>
            <person name="Matiasovicova J."/>
            <person name="Kubasova T."/>
            <person name="Cejkova D."/>
            <person name="Rychlik I."/>
        </authorList>
    </citation>
    <scope>NUCLEOTIDE SEQUENCE [LARGE SCALE GENOMIC DNA]</scope>
    <source>
        <strain evidence="3 4">An564</strain>
    </source>
</reference>
<dbReference type="Proteomes" id="UP000724149">
    <property type="component" value="Unassembled WGS sequence"/>
</dbReference>
<comment type="caution">
    <text evidence="3">The sequence shown here is derived from an EMBL/GenBank/DDBJ whole genome shotgun (WGS) entry which is preliminary data.</text>
</comment>
<evidence type="ECO:0000313" key="4">
    <source>
        <dbReference type="Proteomes" id="UP000724149"/>
    </source>
</evidence>
<feature type="region of interest" description="Disordered" evidence="1">
    <location>
        <begin position="266"/>
        <end position="285"/>
    </location>
</feature>
<organism evidence="3 4">
    <name type="scientific">Hydrogenoanaerobacterium saccharovorans</name>
    <dbReference type="NCBI Taxonomy" id="474960"/>
    <lineage>
        <taxon>Bacteria</taxon>
        <taxon>Bacillati</taxon>
        <taxon>Bacillota</taxon>
        <taxon>Clostridia</taxon>
        <taxon>Eubacteriales</taxon>
        <taxon>Oscillospiraceae</taxon>
        <taxon>Hydrogenoanaerobacterium</taxon>
    </lineage>
</organism>
<protein>
    <submittedName>
        <fullName evidence="3">Relaxase/mobilization nuclease domain-containing protein</fullName>
    </submittedName>
</protein>
<evidence type="ECO:0000259" key="2">
    <source>
        <dbReference type="Pfam" id="PF03432"/>
    </source>
</evidence>
<feature type="domain" description="MobA/VirD2-like nuclease" evidence="2">
    <location>
        <begin position="27"/>
        <end position="156"/>
    </location>
</feature>